<accession>A0A814RTD6</accession>
<evidence type="ECO:0000256" key="1">
    <source>
        <dbReference type="SAM" id="MobiDB-lite"/>
    </source>
</evidence>
<protein>
    <submittedName>
        <fullName evidence="3">Uncharacterized protein</fullName>
    </submittedName>
</protein>
<comment type="caution">
    <text evidence="3">The sequence shown here is derived from an EMBL/GenBank/DDBJ whole genome shotgun (WGS) entry which is preliminary data.</text>
</comment>
<dbReference type="AlphaFoldDB" id="A0A814RTD6"/>
<evidence type="ECO:0000313" key="4">
    <source>
        <dbReference type="EMBL" id="CAF3765816.1"/>
    </source>
</evidence>
<feature type="compositionally biased region" description="Acidic residues" evidence="1">
    <location>
        <begin position="108"/>
        <end position="123"/>
    </location>
</feature>
<name>A0A814RTD6_9BILA</name>
<evidence type="ECO:0000313" key="3">
    <source>
        <dbReference type="EMBL" id="CAF1138571.1"/>
    </source>
</evidence>
<organism evidence="3 6">
    <name type="scientific">Didymodactylos carnosus</name>
    <dbReference type="NCBI Taxonomy" id="1234261"/>
    <lineage>
        <taxon>Eukaryota</taxon>
        <taxon>Metazoa</taxon>
        <taxon>Spiralia</taxon>
        <taxon>Gnathifera</taxon>
        <taxon>Rotifera</taxon>
        <taxon>Eurotatoria</taxon>
        <taxon>Bdelloidea</taxon>
        <taxon>Philodinida</taxon>
        <taxon>Philodinidae</taxon>
        <taxon>Didymodactylos</taxon>
    </lineage>
</organism>
<evidence type="ECO:0000313" key="2">
    <source>
        <dbReference type="EMBL" id="CAF0996063.1"/>
    </source>
</evidence>
<sequence>PIPKDTTTLNNSINTSSVRSLVPPNQTRNNRLAEHLANSVPTSPYGYTFNHQQWQEQQSFFKYSIDLDSDTSYNILKMNSDNLNEDSTGQTLVSTADPSLYVCTNGKEEEEEEQKEEETDGDRDEYKQLFRQKETIHRMIEIREKQSQVLEELYMFEERPSYIRPNQSWFRPIRQRKEQVRREHDILMSKIVPHLVRYHHIPRNAPIIKQFSTRLTARLNRRYLAQLSFADARRARQELVLVKSIRRKLKRAKLILRETDKSGNFHIGRASDYKRKAAAYRAKTDAYMELFDNPLSEQVLPK</sequence>
<keyword evidence="6" id="KW-1185">Reference proteome</keyword>
<dbReference type="Proteomes" id="UP000677228">
    <property type="component" value="Unassembled WGS sequence"/>
</dbReference>
<dbReference type="Proteomes" id="UP000682733">
    <property type="component" value="Unassembled WGS sequence"/>
</dbReference>
<gene>
    <name evidence="3" type="ORF">GPM918_LOCUS20564</name>
    <name evidence="2" type="ORF">OVA965_LOCUS14318</name>
    <name evidence="5" type="ORF">SRO942_LOCUS20561</name>
    <name evidence="4" type="ORF">TMI583_LOCUS14322</name>
</gene>
<dbReference type="EMBL" id="CAJNOK010006187">
    <property type="protein sequence ID" value="CAF0996063.1"/>
    <property type="molecule type" value="Genomic_DNA"/>
</dbReference>
<feature type="region of interest" description="Disordered" evidence="1">
    <location>
        <begin position="105"/>
        <end position="124"/>
    </location>
</feature>
<proteinExistence type="predicted"/>
<evidence type="ECO:0000313" key="6">
    <source>
        <dbReference type="Proteomes" id="UP000663829"/>
    </source>
</evidence>
<dbReference type="EMBL" id="CAJOBC010006534">
    <property type="protein sequence ID" value="CAF3902299.1"/>
    <property type="molecule type" value="Genomic_DNA"/>
</dbReference>
<dbReference type="EMBL" id="CAJOBA010006195">
    <property type="protein sequence ID" value="CAF3765816.1"/>
    <property type="molecule type" value="Genomic_DNA"/>
</dbReference>
<feature type="compositionally biased region" description="Low complexity" evidence="1">
    <location>
        <begin position="1"/>
        <end position="17"/>
    </location>
</feature>
<reference evidence="3" key="1">
    <citation type="submission" date="2021-02" db="EMBL/GenBank/DDBJ databases">
        <authorList>
            <person name="Nowell W R."/>
        </authorList>
    </citation>
    <scope>NUCLEOTIDE SEQUENCE</scope>
</reference>
<feature type="region of interest" description="Disordered" evidence="1">
    <location>
        <begin position="1"/>
        <end position="24"/>
    </location>
</feature>
<evidence type="ECO:0000313" key="5">
    <source>
        <dbReference type="EMBL" id="CAF3902299.1"/>
    </source>
</evidence>
<dbReference type="Proteomes" id="UP000663829">
    <property type="component" value="Unassembled WGS sequence"/>
</dbReference>
<feature type="non-terminal residue" evidence="3">
    <location>
        <position position="1"/>
    </location>
</feature>
<dbReference type="Proteomes" id="UP000681722">
    <property type="component" value="Unassembled WGS sequence"/>
</dbReference>
<dbReference type="EMBL" id="CAJNOQ010006534">
    <property type="protein sequence ID" value="CAF1138571.1"/>
    <property type="molecule type" value="Genomic_DNA"/>
</dbReference>